<dbReference type="GeneID" id="10506146"/>
<keyword evidence="1" id="KW-1133">Transmembrane helix</keyword>
<dbReference type="Proteomes" id="UP000001064">
    <property type="component" value="Unassembled WGS sequence"/>
</dbReference>
<keyword evidence="3" id="KW-1185">Reference proteome</keyword>
<keyword evidence="1" id="KW-0472">Membrane</keyword>
<accession>F1A3A1</accession>
<dbReference type="OMA" id="WIYGETA"/>
<evidence type="ECO:0000313" key="3">
    <source>
        <dbReference type="Proteomes" id="UP000001064"/>
    </source>
</evidence>
<sequence length="128" mass="14765">MSQKKPQVIEPFEDLTGVGAPIKKESREQYLQRRHQEEDETRSAFYREGIKGGLLYSGITATGVAAGVLLSKTFKKNVTWNIRTFIISSGFIAGFWIWGEKASMSVIQQRLYKEMDQYYNQPHENKKQ</sequence>
<proteinExistence type="predicted"/>
<protein>
    <recommendedName>
        <fullName evidence="4">HIG1 domain-containing protein</fullName>
    </recommendedName>
</protein>
<dbReference type="EMBL" id="GL871448">
    <property type="protein sequence ID" value="EGC29328.1"/>
    <property type="molecule type" value="Genomic_DNA"/>
</dbReference>
<dbReference type="VEuPathDB" id="AmoebaDB:DICPUDRAFT_93168"/>
<evidence type="ECO:0000313" key="2">
    <source>
        <dbReference type="EMBL" id="EGC29328.1"/>
    </source>
</evidence>
<evidence type="ECO:0000256" key="1">
    <source>
        <dbReference type="SAM" id="Phobius"/>
    </source>
</evidence>
<organism evidence="2 3">
    <name type="scientific">Dictyostelium purpureum</name>
    <name type="common">Slime mold</name>
    <dbReference type="NCBI Taxonomy" id="5786"/>
    <lineage>
        <taxon>Eukaryota</taxon>
        <taxon>Amoebozoa</taxon>
        <taxon>Evosea</taxon>
        <taxon>Eumycetozoa</taxon>
        <taxon>Dictyostelia</taxon>
        <taxon>Dictyosteliales</taxon>
        <taxon>Dictyosteliaceae</taxon>
        <taxon>Dictyostelium</taxon>
    </lineage>
</organism>
<dbReference type="InParanoid" id="F1A3A1"/>
<evidence type="ECO:0008006" key="4">
    <source>
        <dbReference type="Google" id="ProtNLM"/>
    </source>
</evidence>
<dbReference type="OrthoDB" id="15220at2759"/>
<gene>
    <name evidence="2" type="ORF">DICPUDRAFT_93168</name>
</gene>
<dbReference type="FunCoup" id="F1A3A1">
    <property type="interactions" value="743"/>
</dbReference>
<keyword evidence="1" id="KW-0812">Transmembrane</keyword>
<dbReference type="eggNOG" id="ENOG502RHHF">
    <property type="taxonomic scope" value="Eukaryota"/>
</dbReference>
<feature type="transmembrane region" description="Helical" evidence="1">
    <location>
        <begin position="80"/>
        <end position="99"/>
    </location>
</feature>
<feature type="transmembrane region" description="Helical" evidence="1">
    <location>
        <begin position="54"/>
        <end position="74"/>
    </location>
</feature>
<dbReference type="KEGG" id="dpp:DICPUDRAFT_93168"/>
<dbReference type="RefSeq" id="XP_003294144.1">
    <property type="nucleotide sequence ID" value="XM_003294096.1"/>
</dbReference>
<dbReference type="AlphaFoldDB" id="F1A3A1"/>
<name>F1A3A1_DICPU</name>
<reference evidence="3" key="1">
    <citation type="journal article" date="2011" name="Genome Biol.">
        <title>Comparative genomics of the social amoebae Dictyostelium discoideum and Dictyostelium purpureum.</title>
        <authorList>
            <consortium name="US DOE Joint Genome Institute (JGI-PGF)"/>
            <person name="Sucgang R."/>
            <person name="Kuo A."/>
            <person name="Tian X."/>
            <person name="Salerno W."/>
            <person name="Parikh A."/>
            <person name="Feasley C.L."/>
            <person name="Dalin E."/>
            <person name="Tu H."/>
            <person name="Huang E."/>
            <person name="Barry K."/>
            <person name="Lindquist E."/>
            <person name="Shapiro H."/>
            <person name="Bruce D."/>
            <person name="Schmutz J."/>
            <person name="Salamov A."/>
            <person name="Fey P."/>
            <person name="Gaudet P."/>
            <person name="Anjard C."/>
            <person name="Babu M.M."/>
            <person name="Basu S."/>
            <person name="Bushmanova Y."/>
            <person name="van der Wel H."/>
            <person name="Katoh-Kurasawa M."/>
            <person name="Dinh C."/>
            <person name="Coutinho P.M."/>
            <person name="Saito T."/>
            <person name="Elias M."/>
            <person name="Schaap P."/>
            <person name="Kay R.R."/>
            <person name="Henrissat B."/>
            <person name="Eichinger L."/>
            <person name="Rivero F."/>
            <person name="Putnam N.H."/>
            <person name="West C.M."/>
            <person name="Loomis W.F."/>
            <person name="Chisholm R.L."/>
            <person name="Shaulsky G."/>
            <person name="Strassmann J.E."/>
            <person name="Queller D.C."/>
            <person name="Kuspa A."/>
            <person name="Grigoriev I.V."/>
        </authorList>
    </citation>
    <scope>NUCLEOTIDE SEQUENCE [LARGE SCALE GENOMIC DNA]</scope>
    <source>
        <strain evidence="3">QSDP1</strain>
    </source>
</reference>